<dbReference type="RefSeq" id="WP_395132450.1">
    <property type="nucleotide sequence ID" value="NZ_JBIMPR010000003.1"/>
</dbReference>
<comment type="caution">
    <text evidence="1">The sequence shown here is derived from an EMBL/GenBank/DDBJ whole genome shotgun (WGS) entry which is preliminary data.</text>
</comment>
<evidence type="ECO:0000313" key="2">
    <source>
        <dbReference type="Proteomes" id="UP001609376"/>
    </source>
</evidence>
<dbReference type="Proteomes" id="UP001609376">
    <property type="component" value="Unassembled WGS sequence"/>
</dbReference>
<keyword evidence="2" id="KW-1185">Reference proteome</keyword>
<evidence type="ECO:0000313" key="1">
    <source>
        <dbReference type="EMBL" id="MFH5773592.1"/>
    </source>
</evidence>
<accession>A0ABW7LKZ6</accession>
<sequence>MVEGVSQFQAMLRRKAGAAIEAGKAAAIKGGEDLAQAQRFLAPVDDADLLRSIRVEPAEQIKTSQGLRDFVGVAVKAGDETTMVTNSSGGRFQNARLQEFGTKTRAANPYFFPAWRANRRRIRASITRAIRKVWTS</sequence>
<reference evidence="1 2" key="1">
    <citation type="submission" date="2024-10" db="EMBL/GenBank/DDBJ databases">
        <title>Paracoccus drimophilus sp. nov., a novel bacterium from corn roots in Hunan.</title>
        <authorList>
            <person name="Li X."/>
        </authorList>
    </citation>
    <scope>NUCLEOTIDE SEQUENCE [LARGE SCALE GENOMIC DNA]</scope>
    <source>
        <strain evidence="1 2">NGMCC 1.201697</strain>
    </source>
</reference>
<dbReference type="Pfam" id="PF04883">
    <property type="entry name" value="HK97-gp10_like"/>
    <property type="match status" value="1"/>
</dbReference>
<dbReference type="InterPro" id="IPR010064">
    <property type="entry name" value="HK97-gp10_tail"/>
</dbReference>
<name>A0ABW7LKZ6_9RHOB</name>
<proteinExistence type="predicted"/>
<gene>
    <name evidence="1" type="ORF">ACHFJ0_05020</name>
</gene>
<dbReference type="EMBL" id="JBIMPR010000003">
    <property type="protein sequence ID" value="MFH5773592.1"/>
    <property type="molecule type" value="Genomic_DNA"/>
</dbReference>
<protein>
    <submittedName>
        <fullName evidence="1">HK97 gp10 family phage protein</fullName>
    </submittedName>
</protein>
<organism evidence="1 2">
    <name type="scientific">Paracoccus broussonetiae subsp. drimophilus</name>
    <dbReference type="NCBI Taxonomy" id="3373869"/>
    <lineage>
        <taxon>Bacteria</taxon>
        <taxon>Pseudomonadati</taxon>
        <taxon>Pseudomonadota</taxon>
        <taxon>Alphaproteobacteria</taxon>
        <taxon>Rhodobacterales</taxon>
        <taxon>Paracoccaceae</taxon>
        <taxon>Paracoccus</taxon>
        <taxon>Paracoccus broussonetiae</taxon>
    </lineage>
</organism>